<reference evidence="1" key="1">
    <citation type="submission" date="2025-05" db="UniProtKB">
        <authorList>
            <consortium name="Ensembl"/>
        </authorList>
    </citation>
    <scope>IDENTIFICATION</scope>
</reference>
<dbReference type="Proteomes" id="UP000694725">
    <property type="component" value="Unplaced"/>
</dbReference>
<evidence type="ECO:0000313" key="1">
    <source>
        <dbReference type="Ensembl" id="ENSSSCP00015000640.1"/>
    </source>
</evidence>
<dbReference type="AlphaFoldDB" id="A0A8D0JNA9"/>
<name>A0A8D0JNA9_PIG</name>
<dbReference type="Ensembl" id="ENSSSCT00065025025.1">
    <property type="protein sequence ID" value="ENSSSCP00065010214.1"/>
    <property type="gene ID" value="ENSSSCG00065018838.1"/>
</dbReference>
<dbReference type="Ensembl" id="ENSSSCT00015002124.1">
    <property type="protein sequence ID" value="ENSSSCP00015000640.1"/>
    <property type="gene ID" value="ENSSSCG00015001772.1"/>
</dbReference>
<protein>
    <submittedName>
        <fullName evidence="1">Uncharacterized protein</fullName>
    </submittedName>
</protein>
<accession>A0A8D0JNA9</accession>
<sequence>MRKIAVGWGGFYPAEDFCYRGAEDMGGQVDENLDLGRVGPYDLGMEHCEKCHGMFLFFFEHGCFKNPSVKAL</sequence>
<dbReference type="Proteomes" id="UP000694726">
    <property type="component" value="Unplaced"/>
</dbReference>
<organism evidence="1 2">
    <name type="scientific">Sus scrofa</name>
    <name type="common">Pig</name>
    <dbReference type="NCBI Taxonomy" id="9823"/>
    <lineage>
        <taxon>Eukaryota</taxon>
        <taxon>Metazoa</taxon>
        <taxon>Chordata</taxon>
        <taxon>Craniata</taxon>
        <taxon>Vertebrata</taxon>
        <taxon>Euteleostomi</taxon>
        <taxon>Mammalia</taxon>
        <taxon>Eutheria</taxon>
        <taxon>Laurasiatheria</taxon>
        <taxon>Artiodactyla</taxon>
        <taxon>Suina</taxon>
        <taxon>Suidae</taxon>
        <taxon>Sus</taxon>
    </lineage>
</organism>
<dbReference type="Proteomes" id="UP000694724">
    <property type="component" value="Unplaced"/>
</dbReference>
<evidence type="ECO:0000313" key="2">
    <source>
        <dbReference type="Proteomes" id="UP000694726"/>
    </source>
</evidence>
<proteinExistence type="predicted"/>
<dbReference type="Ensembl" id="ENSSSCT00055005766.1">
    <property type="protein sequence ID" value="ENSSSCP00055004490.1"/>
    <property type="gene ID" value="ENSSSCG00055002991.1"/>
</dbReference>